<evidence type="ECO:0000313" key="1">
    <source>
        <dbReference type="EMBL" id="TNN74396.1"/>
    </source>
</evidence>
<dbReference type="AlphaFoldDB" id="A0A4Z2I8P8"/>
<protein>
    <submittedName>
        <fullName evidence="1">Uncharacterized protein</fullName>
    </submittedName>
</protein>
<name>A0A4Z2I8P8_9TELE</name>
<accession>A0A4Z2I8P8</accession>
<sequence length="341" mass="38544">MFPFESRFFVSLSDALLMHWQFPHDTHWPRPPICSVTWFSSAHPKNKKKGEEEKAAGRFSDTVFGIHSSFGSAARPQYRLPCNLADDFILLDVVQQAEAILLTAPKQLIPCEVMETETAPAHSGVPNVARSKDSNFTTYDPVRRTIWSVFIPPDTSEGSRRAWRRAQMPERGGRSRKFLARTLRLIIDAPRIQRNDCGTNFTFFVKRLWFEGSGFRSSVDFRGPDNLRRPQELSQTQHFVLSSVVPFKCRSAVSVPLGSDIRHVATLDVILCGFSSNMKATLLLHLGHLQGETHFSTNTSVWTAGGILSNQNSALRPFVYSGSGWRQIAKDYARFHFVIPM</sequence>
<comment type="caution">
    <text evidence="1">The sequence shown here is derived from an EMBL/GenBank/DDBJ whole genome shotgun (WGS) entry which is preliminary data.</text>
</comment>
<dbReference type="Proteomes" id="UP000314294">
    <property type="component" value="Unassembled WGS sequence"/>
</dbReference>
<organism evidence="1 2">
    <name type="scientific">Liparis tanakae</name>
    <name type="common">Tanaka's snailfish</name>
    <dbReference type="NCBI Taxonomy" id="230148"/>
    <lineage>
        <taxon>Eukaryota</taxon>
        <taxon>Metazoa</taxon>
        <taxon>Chordata</taxon>
        <taxon>Craniata</taxon>
        <taxon>Vertebrata</taxon>
        <taxon>Euteleostomi</taxon>
        <taxon>Actinopterygii</taxon>
        <taxon>Neopterygii</taxon>
        <taxon>Teleostei</taxon>
        <taxon>Neoteleostei</taxon>
        <taxon>Acanthomorphata</taxon>
        <taxon>Eupercaria</taxon>
        <taxon>Perciformes</taxon>
        <taxon>Cottioidei</taxon>
        <taxon>Cottales</taxon>
        <taxon>Liparidae</taxon>
        <taxon>Liparis</taxon>
    </lineage>
</organism>
<evidence type="ECO:0000313" key="2">
    <source>
        <dbReference type="Proteomes" id="UP000314294"/>
    </source>
</evidence>
<gene>
    <name evidence="1" type="ORF">EYF80_015355</name>
</gene>
<reference evidence="1 2" key="1">
    <citation type="submission" date="2019-03" db="EMBL/GenBank/DDBJ databases">
        <title>First draft genome of Liparis tanakae, snailfish: a comprehensive survey of snailfish specific genes.</title>
        <authorList>
            <person name="Kim W."/>
            <person name="Song I."/>
            <person name="Jeong J.-H."/>
            <person name="Kim D."/>
            <person name="Kim S."/>
            <person name="Ryu S."/>
            <person name="Song J.Y."/>
            <person name="Lee S.K."/>
        </authorList>
    </citation>
    <scope>NUCLEOTIDE SEQUENCE [LARGE SCALE GENOMIC DNA]</scope>
    <source>
        <tissue evidence="1">Muscle</tissue>
    </source>
</reference>
<proteinExistence type="predicted"/>
<dbReference type="EMBL" id="SRLO01000114">
    <property type="protein sequence ID" value="TNN74396.1"/>
    <property type="molecule type" value="Genomic_DNA"/>
</dbReference>
<keyword evidence="2" id="KW-1185">Reference proteome</keyword>